<feature type="region of interest" description="Disordered" evidence="1">
    <location>
        <begin position="1"/>
        <end position="24"/>
    </location>
</feature>
<dbReference type="InterPro" id="IPR036568">
    <property type="entry name" value="GGCT-like_sf"/>
</dbReference>
<feature type="domain" description="Gamma-glutamylcyclotransferase AIG2-like" evidence="2">
    <location>
        <begin position="34"/>
        <end position="156"/>
    </location>
</feature>
<dbReference type="GO" id="GO:0016740">
    <property type="term" value="F:transferase activity"/>
    <property type="evidence" value="ECO:0007669"/>
    <property type="project" value="UniProtKB-KW"/>
</dbReference>
<sequence>MSSVFDSGVCNNTPSPVDDSSAGARWQPCGARHVAVYGTLRAGGINDMARLRTGLRGVGRTQLTGSLYDLGWYPGLRLEGTQSVLAEVYELDDALEQQLDGIEGLWPVDLGEYTKRILTVPVALTGGGMREMAVLVYEALPATVGQAPQIEACDWLAWFERKGMQHPDTAFQLNTLQNRK</sequence>
<dbReference type="Proteomes" id="UP000196138">
    <property type="component" value="Chromosome"/>
</dbReference>
<keyword evidence="4" id="KW-1185">Reference proteome</keyword>
<dbReference type="EMBL" id="CP021455">
    <property type="protein sequence ID" value="ARU03414.1"/>
    <property type="molecule type" value="Genomic_DNA"/>
</dbReference>
<organism evidence="3 4">
    <name type="scientific">Comamonas serinivorans</name>
    <dbReference type="NCBI Taxonomy" id="1082851"/>
    <lineage>
        <taxon>Bacteria</taxon>
        <taxon>Pseudomonadati</taxon>
        <taxon>Pseudomonadota</taxon>
        <taxon>Betaproteobacteria</taxon>
        <taxon>Burkholderiales</taxon>
        <taxon>Comamonadaceae</taxon>
        <taxon>Comamonas</taxon>
    </lineage>
</organism>
<dbReference type="InterPro" id="IPR009288">
    <property type="entry name" value="AIG2-like_dom"/>
</dbReference>
<dbReference type="SUPFAM" id="SSF110857">
    <property type="entry name" value="Gamma-glutamyl cyclotransferase-like"/>
    <property type="match status" value="1"/>
</dbReference>
<dbReference type="RefSeq" id="WP_087275944.1">
    <property type="nucleotide sequence ID" value="NZ_CP021455.1"/>
</dbReference>
<dbReference type="Gene3D" id="3.10.490.10">
    <property type="entry name" value="Gamma-glutamyl cyclotransferase-like"/>
    <property type="match status" value="1"/>
</dbReference>
<protein>
    <submittedName>
        <fullName evidence="3">Gamma-glutamylcyclotransferase</fullName>
    </submittedName>
</protein>
<gene>
    <name evidence="3" type="ORF">CCO03_00820</name>
</gene>
<dbReference type="Pfam" id="PF06094">
    <property type="entry name" value="GGACT"/>
    <property type="match status" value="1"/>
</dbReference>
<dbReference type="KEGG" id="cser:CCO03_00820"/>
<evidence type="ECO:0000259" key="2">
    <source>
        <dbReference type="Pfam" id="PF06094"/>
    </source>
</evidence>
<evidence type="ECO:0000313" key="4">
    <source>
        <dbReference type="Proteomes" id="UP000196138"/>
    </source>
</evidence>
<keyword evidence="3" id="KW-0808">Transferase</keyword>
<dbReference type="AlphaFoldDB" id="A0A1Y0EIH7"/>
<dbReference type="InterPro" id="IPR013024">
    <property type="entry name" value="GGCT-like"/>
</dbReference>
<evidence type="ECO:0000256" key="1">
    <source>
        <dbReference type="SAM" id="MobiDB-lite"/>
    </source>
</evidence>
<evidence type="ECO:0000313" key="3">
    <source>
        <dbReference type="EMBL" id="ARU03414.1"/>
    </source>
</evidence>
<accession>A0A1Y0EIH7</accession>
<proteinExistence type="predicted"/>
<name>A0A1Y0EIH7_9BURK</name>
<dbReference type="CDD" id="cd06661">
    <property type="entry name" value="GGCT_like"/>
    <property type="match status" value="1"/>
</dbReference>
<dbReference type="OrthoDB" id="8538589at2"/>
<reference evidence="3 4" key="1">
    <citation type="submission" date="2017-05" db="EMBL/GenBank/DDBJ databases">
        <authorList>
            <person name="Song R."/>
            <person name="Chenine A.L."/>
            <person name="Ruprecht R.M."/>
        </authorList>
    </citation>
    <scope>NUCLEOTIDE SEQUENCE [LARGE SCALE GENOMIC DNA]</scope>
    <source>
        <strain evidence="3 4">DSM 26136</strain>
    </source>
</reference>
<feature type="compositionally biased region" description="Polar residues" evidence="1">
    <location>
        <begin position="1"/>
        <end position="15"/>
    </location>
</feature>